<evidence type="ECO:0000313" key="2">
    <source>
        <dbReference type="Proteomes" id="UP001236806"/>
    </source>
</evidence>
<sequence length="70" mass="7288">MLTAASPLTIRAMPSEGAGVICVACVRATKEQQAANGAGAGAYQPRKRTQVWVAFRFVIWGTVGVESGHG</sequence>
<evidence type="ECO:0008006" key="3">
    <source>
        <dbReference type="Google" id="ProtNLM"/>
    </source>
</evidence>
<keyword evidence="2" id="KW-1185">Reference proteome</keyword>
<organism evidence="1 2">
    <name type="scientific">Pseudarthrobacter siccitolerans</name>
    <dbReference type="NCBI Taxonomy" id="861266"/>
    <lineage>
        <taxon>Bacteria</taxon>
        <taxon>Bacillati</taxon>
        <taxon>Actinomycetota</taxon>
        <taxon>Actinomycetes</taxon>
        <taxon>Micrococcales</taxon>
        <taxon>Micrococcaceae</taxon>
        <taxon>Pseudarthrobacter</taxon>
    </lineage>
</organism>
<comment type="caution">
    <text evidence="1">The sequence shown here is derived from an EMBL/GenBank/DDBJ whole genome shotgun (WGS) entry which is preliminary data.</text>
</comment>
<accession>A0ABU0PN38</accession>
<evidence type="ECO:0000313" key="1">
    <source>
        <dbReference type="EMBL" id="MDQ0675398.1"/>
    </source>
</evidence>
<gene>
    <name evidence="1" type="ORF">QFZ36_002959</name>
</gene>
<name>A0ABU0PN38_9MICC</name>
<dbReference type="EMBL" id="JAUSXB010000001">
    <property type="protein sequence ID" value="MDQ0675398.1"/>
    <property type="molecule type" value="Genomic_DNA"/>
</dbReference>
<dbReference type="Proteomes" id="UP001236806">
    <property type="component" value="Unassembled WGS sequence"/>
</dbReference>
<reference evidence="1 2" key="1">
    <citation type="submission" date="2023-07" db="EMBL/GenBank/DDBJ databases">
        <title>Comparative genomics of wheat-associated soil bacteria to identify genetic determinants of phenazine resistance.</title>
        <authorList>
            <person name="Mouncey N."/>
        </authorList>
    </citation>
    <scope>NUCLEOTIDE SEQUENCE [LARGE SCALE GENOMIC DNA]</scope>
    <source>
        <strain evidence="1 2">W1I3</strain>
    </source>
</reference>
<protein>
    <recommendedName>
        <fullName evidence="3">Secreted protein</fullName>
    </recommendedName>
</protein>
<proteinExistence type="predicted"/>